<evidence type="ECO:0000313" key="4">
    <source>
        <dbReference type="EMBL" id="KAF0250939.1"/>
    </source>
</evidence>
<dbReference type="GO" id="GO:0006351">
    <property type="term" value="P:DNA-templated transcription"/>
    <property type="evidence" value="ECO:0007669"/>
    <property type="project" value="TreeGrafter"/>
</dbReference>
<dbReference type="Proteomes" id="UP000442695">
    <property type="component" value="Unassembled WGS sequence"/>
</dbReference>
<dbReference type="AlphaFoldDB" id="A0A7V8J0V8"/>
<gene>
    <name evidence="4" type="ORF">GN299_31215</name>
</gene>
<proteinExistence type="inferred from homology"/>
<dbReference type="InterPro" id="IPR005119">
    <property type="entry name" value="LysR_subst-bd"/>
</dbReference>
<dbReference type="PANTHER" id="PTHR30537:SF26">
    <property type="entry name" value="GLYCINE CLEAVAGE SYSTEM TRANSCRIPTIONAL ACTIVATOR"/>
    <property type="match status" value="1"/>
</dbReference>
<reference evidence="4 5" key="1">
    <citation type="submission" date="2019-12" db="EMBL/GenBank/DDBJ databases">
        <authorList>
            <person name="Woiski C."/>
        </authorList>
    </citation>
    <scope>NUCLEOTIDE SEQUENCE [LARGE SCALE GENOMIC DNA]</scope>
    <source>
        <strain evidence="4 5">BOE100</strain>
    </source>
</reference>
<dbReference type="GO" id="GO:0003700">
    <property type="term" value="F:DNA-binding transcription factor activity"/>
    <property type="evidence" value="ECO:0007669"/>
    <property type="project" value="TreeGrafter"/>
</dbReference>
<dbReference type="SUPFAM" id="SSF53850">
    <property type="entry name" value="Periplasmic binding protein-like II"/>
    <property type="match status" value="1"/>
</dbReference>
<dbReference type="PANTHER" id="PTHR30537">
    <property type="entry name" value="HTH-TYPE TRANSCRIPTIONAL REGULATOR"/>
    <property type="match status" value="1"/>
</dbReference>
<comment type="caution">
    <text evidence="4">The sequence shown here is derived from an EMBL/GenBank/DDBJ whole genome shotgun (WGS) entry which is preliminary data.</text>
</comment>
<evidence type="ECO:0000256" key="2">
    <source>
        <dbReference type="SAM" id="MobiDB-lite"/>
    </source>
</evidence>
<dbReference type="EMBL" id="WOWR01000076">
    <property type="protein sequence ID" value="KAF0250939.1"/>
    <property type="molecule type" value="Genomic_DNA"/>
</dbReference>
<organism evidence="4 5">
    <name type="scientific">Pseudomonas putida</name>
    <name type="common">Arthrobacter siderocapsulatus</name>
    <dbReference type="NCBI Taxonomy" id="303"/>
    <lineage>
        <taxon>Bacteria</taxon>
        <taxon>Pseudomonadati</taxon>
        <taxon>Pseudomonadota</taxon>
        <taxon>Gammaproteobacteria</taxon>
        <taxon>Pseudomonadales</taxon>
        <taxon>Pseudomonadaceae</taxon>
        <taxon>Pseudomonas</taxon>
    </lineage>
</organism>
<dbReference type="Gene3D" id="3.40.190.290">
    <property type="match status" value="1"/>
</dbReference>
<sequence length="220" mass="24383">MQGQRGGKRFGAGRLVQPSSTSSYIDQQPSVNRGCADHKSQWPTDLLNSTQGLLQQIALGINRLDQYRKPNQLIINTTAAFAKYWLLPKLPKFRALHPKIDVWLNTTAEAPDMATQAVDVCIRDDLVSVVDFEYAALAQDKLLVACHPSIAALSPDERQTLHGEREMDWTYWNMQQGSDVGQKTEGYNFNEPSLLLDAAVQGMGIALVSSKRPANTPCAR</sequence>
<evidence type="ECO:0000313" key="5">
    <source>
        <dbReference type="Proteomes" id="UP000442695"/>
    </source>
</evidence>
<comment type="similarity">
    <text evidence="1">Belongs to the LysR transcriptional regulatory family.</text>
</comment>
<evidence type="ECO:0000259" key="3">
    <source>
        <dbReference type="Pfam" id="PF03466"/>
    </source>
</evidence>
<dbReference type="Pfam" id="PF03466">
    <property type="entry name" value="LysR_substrate"/>
    <property type="match status" value="1"/>
</dbReference>
<protein>
    <recommendedName>
        <fullName evidence="3">LysR substrate-binding domain-containing protein</fullName>
    </recommendedName>
</protein>
<feature type="compositionally biased region" description="Polar residues" evidence="2">
    <location>
        <begin position="17"/>
        <end position="31"/>
    </location>
</feature>
<evidence type="ECO:0000256" key="1">
    <source>
        <dbReference type="ARBA" id="ARBA00009437"/>
    </source>
</evidence>
<feature type="domain" description="LysR substrate-binding" evidence="3">
    <location>
        <begin position="72"/>
        <end position="209"/>
    </location>
</feature>
<accession>A0A7V8J0V8</accession>
<feature type="region of interest" description="Disordered" evidence="2">
    <location>
        <begin position="1"/>
        <end position="37"/>
    </location>
</feature>
<dbReference type="InterPro" id="IPR058163">
    <property type="entry name" value="LysR-type_TF_proteobact-type"/>
</dbReference>
<name>A0A7V8J0V8_PSEPU</name>
<dbReference type="GO" id="GO:0043565">
    <property type="term" value="F:sequence-specific DNA binding"/>
    <property type="evidence" value="ECO:0007669"/>
    <property type="project" value="TreeGrafter"/>
</dbReference>